<keyword evidence="2" id="KW-1185">Reference proteome</keyword>
<comment type="caution">
    <text evidence="1">The sequence shown here is derived from an EMBL/GenBank/DDBJ whole genome shotgun (WGS) entry which is preliminary data.</text>
</comment>
<dbReference type="RefSeq" id="WP_023064238.1">
    <property type="nucleotide sequence ID" value="NZ_AUZM01000002.1"/>
</dbReference>
<accession>U7QTI4</accession>
<protein>
    <recommendedName>
        <fullName evidence="3">Plastid lipid-associated protein/fibrillin conserved domain-containing protein</fullName>
    </recommendedName>
</protein>
<organism evidence="1 2">
    <name type="scientific">Lyngbya aestuarii BL J</name>
    <dbReference type="NCBI Taxonomy" id="1348334"/>
    <lineage>
        <taxon>Bacteria</taxon>
        <taxon>Bacillati</taxon>
        <taxon>Cyanobacteriota</taxon>
        <taxon>Cyanophyceae</taxon>
        <taxon>Oscillatoriophycideae</taxon>
        <taxon>Oscillatoriales</taxon>
        <taxon>Microcoleaceae</taxon>
        <taxon>Lyngbya</taxon>
    </lineage>
</organism>
<dbReference type="PANTHER" id="PTHR35690">
    <property type="entry name" value="OS01G0363500 PROTEIN"/>
    <property type="match status" value="1"/>
</dbReference>
<sequence>MTSLTQNSIILEKAIKYVLKKSPDKPKTEAVVEALIEQEKTASKLKEPSNFSQFLGTWRLCFITGTQKTRRKIGTALGPGRYLPNWVKIYLSYSDSSASPQVNLEQAFEAGNVENSVKLGGLKLTLSGPVKFQEKKNILAFDFTRMKVILFGVKLYDGYIRGGAESEEKFYSDRINKQAFFAYFYIQEKAIAARGRGGGLALWGRES</sequence>
<reference evidence="1 2" key="1">
    <citation type="journal article" date="2013" name="Front. Microbiol.">
        <title>Comparative genomic analyses of the cyanobacterium, Lyngbya aestuarii BL J, a powerful hydrogen producer.</title>
        <authorList>
            <person name="Kothari A."/>
            <person name="Vaughn M."/>
            <person name="Garcia-Pichel F."/>
        </authorList>
    </citation>
    <scope>NUCLEOTIDE SEQUENCE [LARGE SCALE GENOMIC DNA]</scope>
    <source>
        <strain evidence="1 2">BL J</strain>
    </source>
</reference>
<dbReference type="EMBL" id="AUZM01000002">
    <property type="protein sequence ID" value="ERT09741.1"/>
    <property type="molecule type" value="Genomic_DNA"/>
</dbReference>
<dbReference type="Proteomes" id="UP000017127">
    <property type="component" value="Unassembled WGS sequence"/>
</dbReference>
<dbReference type="PANTHER" id="PTHR35690:SF1">
    <property type="entry name" value="OS01G0363500 PROTEIN"/>
    <property type="match status" value="1"/>
</dbReference>
<evidence type="ECO:0000313" key="2">
    <source>
        <dbReference type="Proteomes" id="UP000017127"/>
    </source>
</evidence>
<dbReference type="PATRIC" id="fig|1348334.3.peg.397"/>
<name>U7QTI4_9CYAN</name>
<evidence type="ECO:0008006" key="3">
    <source>
        <dbReference type="Google" id="ProtNLM"/>
    </source>
</evidence>
<dbReference type="AlphaFoldDB" id="U7QTI4"/>
<gene>
    <name evidence="1" type="ORF">M595_0401</name>
</gene>
<evidence type="ECO:0000313" key="1">
    <source>
        <dbReference type="EMBL" id="ERT09741.1"/>
    </source>
</evidence>
<proteinExistence type="predicted"/>
<dbReference type="OrthoDB" id="463191at2"/>